<evidence type="ECO:0000313" key="2">
    <source>
        <dbReference type="Proteomes" id="UP000188246"/>
    </source>
</evidence>
<sequence>MKEFSHPTFPTIKIRLLTEKNDFTTLKKFLLETKDYFTDYQDSEPTDEQISTFFNQLPPKTALYQKNVYGIFDQETMIGLIDWVIDYPEETQSIIGLFALRADYRGIGLAQPLYEALEQMAKETGSKLLVLGCLEDNTHALNFWKKQQFTDVKLIESAYGPEWVLKKEL</sequence>
<evidence type="ECO:0000313" key="1">
    <source>
        <dbReference type="EMBL" id="AQP54131.1"/>
    </source>
</evidence>
<dbReference type="InterPro" id="IPR000182">
    <property type="entry name" value="GNAT_dom"/>
</dbReference>
<reference evidence="1 2" key="1">
    <citation type="journal article" date="2010" name="Int. J. Syst. Evol. Microbiol.">
        <title>Vagococcus penaei sp. nov., isolated from spoilage microbiota of cooked shrimp (Penaeus vannamei).</title>
        <authorList>
            <person name="Jaffres E."/>
            <person name="Prevost H."/>
            <person name="Rossero A."/>
            <person name="Joffraud J.J."/>
            <person name="Dousset X."/>
        </authorList>
    </citation>
    <scope>NUCLEOTIDE SEQUENCE [LARGE SCALE GENOMIC DNA]</scope>
    <source>
        <strain evidence="1 2">CD276</strain>
    </source>
</reference>
<dbReference type="AlphaFoldDB" id="A0A1Q2D747"/>
<accession>A0A1Q2D747</accession>
<dbReference type="PROSITE" id="PS51186">
    <property type="entry name" value="GNAT"/>
    <property type="match status" value="1"/>
</dbReference>
<gene>
    <name evidence="1" type="ORF">BW732_07810</name>
</gene>
<dbReference type="GO" id="GO:0016747">
    <property type="term" value="F:acyltransferase activity, transferring groups other than amino-acyl groups"/>
    <property type="evidence" value="ECO:0007669"/>
    <property type="project" value="InterPro"/>
</dbReference>
<keyword evidence="2" id="KW-1185">Reference proteome</keyword>
<name>A0A1Q2D747_9ENTE</name>
<dbReference type="OrthoDB" id="2199858at2"/>
<dbReference type="EMBL" id="CP019609">
    <property type="protein sequence ID" value="AQP54131.1"/>
    <property type="molecule type" value="Genomic_DNA"/>
</dbReference>
<dbReference type="CDD" id="cd04301">
    <property type="entry name" value="NAT_SF"/>
    <property type="match status" value="1"/>
</dbReference>
<dbReference type="SUPFAM" id="SSF55729">
    <property type="entry name" value="Acyl-CoA N-acyltransferases (Nat)"/>
    <property type="match status" value="1"/>
</dbReference>
<dbReference type="Gene3D" id="3.40.630.30">
    <property type="match status" value="1"/>
</dbReference>
<dbReference type="RefSeq" id="WP_077276207.1">
    <property type="nucleotide sequence ID" value="NZ_CP019609.1"/>
</dbReference>
<dbReference type="Pfam" id="PF00583">
    <property type="entry name" value="Acetyltransf_1"/>
    <property type="match status" value="1"/>
</dbReference>
<dbReference type="Proteomes" id="UP000188246">
    <property type="component" value="Chromosome"/>
</dbReference>
<proteinExistence type="predicted"/>
<organism evidence="1 2">
    <name type="scientific">Vagococcus penaei</name>
    <dbReference type="NCBI Taxonomy" id="633807"/>
    <lineage>
        <taxon>Bacteria</taxon>
        <taxon>Bacillati</taxon>
        <taxon>Bacillota</taxon>
        <taxon>Bacilli</taxon>
        <taxon>Lactobacillales</taxon>
        <taxon>Enterococcaceae</taxon>
        <taxon>Vagococcus</taxon>
    </lineage>
</organism>
<dbReference type="KEGG" id="vpi:BW732_07810"/>
<dbReference type="STRING" id="633807.BW732_07810"/>
<dbReference type="InterPro" id="IPR016181">
    <property type="entry name" value="Acyl_CoA_acyltransferase"/>
</dbReference>
<protein>
    <submittedName>
        <fullName evidence="1">Uncharacterized protein</fullName>
    </submittedName>
</protein>